<dbReference type="InterPro" id="IPR018209">
    <property type="entry name" value="Pyrv_Knase_AS"/>
</dbReference>
<dbReference type="GO" id="GO:0016301">
    <property type="term" value="F:kinase activity"/>
    <property type="evidence" value="ECO:0007669"/>
    <property type="project" value="UniProtKB-KW"/>
</dbReference>
<dbReference type="Gene3D" id="2.40.33.10">
    <property type="entry name" value="PK beta-barrel domain-like"/>
    <property type="match status" value="1"/>
</dbReference>
<evidence type="ECO:0000256" key="10">
    <source>
        <dbReference type="ARBA" id="ARBA00022842"/>
    </source>
</evidence>
<keyword evidence="6" id="KW-0479">Metal-binding</keyword>
<dbReference type="InterPro" id="IPR036918">
    <property type="entry name" value="Pyrv_Knase_C_sf"/>
</dbReference>
<dbReference type="InterPro" id="IPR015813">
    <property type="entry name" value="Pyrv/PenolPyrv_kinase-like_dom"/>
</dbReference>
<dbReference type="GO" id="GO:0000287">
    <property type="term" value="F:magnesium ion binding"/>
    <property type="evidence" value="ECO:0007669"/>
    <property type="project" value="UniProtKB-UniRule"/>
</dbReference>
<dbReference type="Gene3D" id="3.20.20.60">
    <property type="entry name" value="Phosphoenolpyruvate-binding domains"/>
    <property type="match status" value="1"/>
</dbReference>
<evidence type="ECO:0000256" key="12">
    <source>
        <dbReference type="ARBA" id="ARBA00023317"/>
    </source>
</evidence>
<dbReference type="PANTHER" id="PTHR11817">
    <property type="entry name" value="PYRUVATE KINASE"/>
    <property type="match status" value="1"/>
</dbReference>
<dbReference type="OrthoDB" id="9812123at2"/>
<evidence type="ECO:0000256" key="5">
    <source>
        <dbReference type="ARBA" id="ARBA00022679"/>
    </source>
</evidence>
<evidence type="ECO:0000256" key="14">
    <source>
        <dbReference type="RuleBase" id="RU000504"/>
    </source>
</evidence>
<dbReference type="NCBIfam" id="NF004491">
    <property type="entry name" value="PRK05826.1"/>
    <property type="match status" value="1"/>
</dbReference>
<dbReference type="SUPFAM" id="SSF51621">
    <property type="entry name" value="Phosphoenolpyruvate/pyruvate domain"/>
    <property type="match status" value="1"/>
</dbReference>
<dbReference type="InterPro" id="IPR011037">
    <property type="entry name" value="Pyrv_Knase-like_insert_dom_sf"/>
</dbReference>
<evidence type="ECO:0000313" key="18">
    <source>
        <dbReference type="Proteomes" id="UP000297225"/>
    </source>
</evidence>
<evidence type="ECO:0000256" key="9">
    <source>
        <dbReference type="ARBA" id="ARBA00022840"/>
    </source>
</evidence>
<organism evidence="17 18">
    <name type="scientific">Porphyromonas levii</name>
    <dbReference type="NCBI Taxonomy" id="28114"/>
    <lineage>
        <taxon>Bacteria</taxon>
        <taxon>Pseudomonadati</taxon>
        <taxon>Bacteroidota</taxon>
        <taxon>Bacteroidia</taxon>
        <taxon>Bacteroidales</taxon>
        <taxon>Porphyromonadaceae</taxon>
        <taxon>Porphyromonas</taxon>
    </lineage>
</organism>
<dbReference type="InterPro" id="IPR015806">
    <property type="entry name" value="Pyrv_Knase_insert_dom_sf"/>
</dbReference>
<evidence type="ECO:0000256" key="8">
    <source>
        <dbReference type="ARBA" id="ARBA00022777"/>
    </source>
</evidence>
<dbReference type="AlphaFoldDB" id="A0A4Y8WSF6"/>
<evidence type="ECO:0000313" key="17">
    <source>
        <dbReference type="EMBL" id="TFH97514.1"/>
    </source>
</evidence>
<name>A0A4Y8WSF6_9PORP</name>
<dbReference type="PROSITE" id="PS00110">
    <property type="entry name" value="PYRUVATE_KINASE"/>
    <property type="match status" value="1"/>
</dbReference>
<dbReference type="InterPro" id="IPR015793">
    <property type="entry name" value="Pyrv_Knase_brl"/>
</dbReference>
<reference evidence="17 18" key="1">
    <citation type="submission" date="2019-03" db="EMBL/GenBank/DDBJ databases">
        <title>Porphyromonas levii Isolated from the Uterus of Dairy Cows.</title>
        <authorList>
            <person name="Francis A.M."/>
        </authorList>
    </citation>
    <scope>NUCLEOTIDE SEQUENCE [LARGE SCALE GENOMIC DNA]</scope>
    <source>
        <strain evidence="17 18">AF5678</strain>
    </source>
</reference>
<comment type="catalytic activity">
    <reaction evidence="14">
        <text>pyruvate + ATP = phosphoenolpyruvate + ADP + H(+)</text>
        <dbReference type="Rhea" id="RHEA:18157"/>
        <dbReference type="ChEBI" id="CHEBI:15361"/>
        <dbReference type="ChEBI" id="CHEBI:15378"/>
        <dbReference type="ChEBI" id="CHEBI:30616"/>
        <dbReference type="ChEBI" id="CHEBI:58702"/>
        <dbReference type="ChEBI" id="CHEBI:456216"/>
        <dbReference type="EC" id="2.7.1.40"/>
    </reaction>
</comment>
<dbReference type="Proteomes" id="UP000297225">
    <property type="component" value="Unassembled WGS sequence"/>
</dbReference>
<dbReference type="EMBL" id="SPNC01000001">
    <property type="protein sequence ID" value="TFH97514.1"/>
    <property type="molecule type" value="Genomic_DNA"/>
</dbReference>
<dbReference type="STRING" id="1122973.GCA_000379925_01048"/>
<evidence type="ECO:0000259" key="15">
    <source>
        <dbReference type="Pfam" id="PF00224"/>
    </source>
</evidence>
<keyword evidence="9" id="KW-0067">ATP-binding</keyword>
<comment type="pathway">
    <text evidence="2 14">Carbohydrate degradation; glycolysis; pyruvate from D-glyceraldehyde 3-phosphate: step 5/5.</text>
</comment>
<feature type="domain" description="Pyruvate kinase C-terminal" evidence="16">
    <location>
        <begin position="357"/>
        <end position="463"/>
    </location>
</feature>
<proteinExistence type="inferred from homology"/>
<dbReference type="GO" id="GO:0004743">
    <property type="term" value="F:pyruvate kinase activity"/>
    <property type="evidence" value="ECO:0007669"/>
    <property type="project" value="UniProtKB-UniRule"/>
</dbReference>
<evidence type="ECO:0000256" key="1">
    <source>
        <dbReference type="ARBA" id="ARBA00001958"/>
    </source>
</evidence>
<dbReference type="Pfam" id="PF02887">
    <property type="entry name" value="PK_C"/>
    <property type="match status" value="1"/>
</dbReference>
<sequence length="483" mass="54090">MDKRTKIVATISDKRCEPSFIRRLVEEGINVVRLNSAHIDKEGFDRLVDNIRSVAPDIPILIDTKGAEIRTTRFEQDVHLCTGCKVTIVADPNDISTANRICVNYENFVRDVPVGARVLIDDGEVELRVLDKDEHQLYCEVENDGELGSRKSVNVPDVHIDLPSVSQRDHDFILYAIEREIAFIAHSFVRNRADVEAVQKVLDEHGGQGIKVISKIENQEGVDNIEEILDASYGIMVARGDLGIEIDFEKIPALQSDLIHRAILKKKPVIVATQMLHTMIHYPRPTRAEVSDVSGAIMMNTDAVMLSGETAYGKYPAEAVRTMARIIKEAERHQKDRGGVKLKKGEDDVVDVTSYLAKYTVKSTSKLGVKAIVTDVVSGRCARNLSAYRGEAPIYAICQDARVARQLNLSYGIYPIYQSHEGYTRRQYYAKALEILLNKGLLELDDMIAYIGGTLKDEVGTTSLDISRVRDVLEYFASIQDQR</sequence>
<dbReference type="PRINTS" id="PR01050">
    <property type="entry name" value="PYRUVTKNASE"/>
</dbReference>
<comment type="caution">
    <text evidence="17">The sequence shown here is derived from an EMBL/GenBank/DDBJ whole genome shotgun (WGS) entry which is preliminary data.</text>
</comment>
<comment type="cofactor">
    <cofactor evidence="1">
        <name>K(+)</name>
        <dbReference type="ChEBI" id="CHEBI:29103"/>
    </cofactor>
</comment>
<evidence type="ECO:0000256" key="7">
    <source>
        <dbReference type="ARBA" id="ARBA00022741"/>
    </source>
</evidence>
<evidence type="ECO:0000259" key="16">
    <source>
        <dbReference type="Pfam" id="PF02887"/>
    </source>
</evidence>
<evidence type="ECO:0000256" key="6">
    <source>
        <dbReference type="ARBA" id="ARBA00022723"/>
    </source>
</evidence>
<dbReference type="GO" id="GO:0030955">
    <property type="term" value="F:potassium ion binding"/>
    <property type="evidence" value="ECO:0007669"/>
    <property type="project" value="UniProtKB-UniRule"/>
</dbReference>
<dbReference type="InterPro" id="IPR015795">
    <property type="entry name" value="Pyrv_Knase_C"/>
</dbReference>
<dbReference type="Gene3D" id="3.40.1380.20">
    <property type="entry name" value="Pyruvate kinase, C-terminal domain"/>
    <property type="match status" value="1"/>
</dbReference>
<keyword evidence="7" id="KW-0547">Nucleotide-binding</keyword>
<feature type="domain" description="Pyruvate kinase barrel" evidence="15">
    <location>
        <begin position="3"/>
        <end position="320"/>
    </location>
</feature>
<dbReference type="InterPro" id="IPR001697">
    <property type="entry name" value="Pyr_Knase"/>
</dbReference>
<evidence type="ECO:0000256" key="3">
    <source>
        <dbReference type="ARBA" id="ARBA00008663"/>
    </source>
</evidence>
<dbReference type="EC" id="2.7.1.40" evidence="4 13"/>
<evidence type="ECO:0000256" key="13">
    <source>
        <dbReference type="NCBIfam" id="TIGR01064"/>
    </source>
</evidence>
<dbReference type="SUPFAM" id="SSF50800">
    <property type="entry name" value="PK beta-barrel domain-like"/>
    <property type="match status" value="1"/>
</dbReference>
<dbReference type="GO" id="GO:0005524">
    <property type="term" value="F:ATP binding"/>
    <property type="evidence" value="ECO:0007669"/>
    <property type="project" value="UniProtKB-KW"/>
</dbReference>
<keyword evidence="10 14" id="KW-0460">Magnesium</keyword>
<protein>
    <recommendedName>
        <fullName evidence="4 13">Pyruvate kinase</fullName>
        <ecNumber evidence="4 13">2.7.1.40</ecNumber>
    </recommendedName>
</protein>
<keyword evidence="11 14" id="KW-0324">Glycolysis</keyword>
<dbReference type="NCBIfam" id="TIGR01064">
    <property type="entry name" value="pyruv_kin"/>
    <property type="match status" value="1"/>
</dbReference>
<evidence type="ECO:0000256" key="2">
    <source>
        <dbReference type="ARBA" id="ARBA00004997"/>
    </source>
</evidence>
<dbReference type="UniPathway" id="UPA00109">
    <property type="reaction ID" value="UER00188"/>
</dbReference>
<gene>
    <name evidence="17" type="primary">pyk</name>
    <name evidence="17" type="ORF">E4P47_00095</name>
</gene>
<dbReference type="InterPro" id="IPR040442">
    <property type="entry name" value="Pyrv_kinase-like_dom_sf"/>
</dbReference>
<dbReference type="FunFam" id="2.40.33.10:FF:000001">
    <property type="entry name" value="Pyruvate kinase"/>
    <property type="match status" value="1"/>
</dbReference>
<dbReference type="RefSeq" id="WP_134848885.1">
    <property type="nucleotide sequence ID" value="NZ_CP197400.1"/>
</dbReference>
<accession>A0A4Y8WSF6</accession>
<keyword evidence="18" id="KW-1185">Reference proteome</keyword>
<dbReference type="SUPFAM" id="SSF52935">
    <property type="entry name" value="PK C-terminal domain-like"/>
    <property type="match status" value="1"/>
</dbReference>
<evidence type="ECO:0000256" key="4">
    <source>
        <dbReference type="ARBA" id="ARBA00012142"/>
    </source>
</evidence>
<evidence type="ECO:0000256" key="11">
    <source>
        <dbReference type="ARBA" id="ARBA00023152"/>
    </source>
</evidence>
<keyword evidence="12 17" id="KW-0670">Pyruvate</keyword>
<dbReference type="Pfam" id="PF00224">
    <property type="entry name" value="PK"/>
    <property type="match status" value="1"/>
</dbReference>
<comment type="similarity">
    <text evidence="3 14">Belongs to the pyruvate kinase family.</text>
</comment>
<keyword evidence="5 14" id="KW-0808">Transferase</keyword>
<keyword evidence="8 14" id="KW-0418">Kinase</keyword>